<dbReference type="GO" id="GO:0006282">
    <property type="term" value="P:regulation of DNA repair"/>
    <property type="evidence" value="ECO:0007669"/>
    <property type="project" value="UniProtKB-UniRule"/>
</dbReference>
<feature type="domain" description="RecX third three-helical" evidence="6">
    <location>
        <begin position="216"/>
        <end position="261"/>
    </location>
</feature>
<sequence length="268" mass="31973">MKITELKPQKNGTFYNLFVDGEFLCSVNDELIFLHHLSVGKEIDKKELIEIQKQANLKKSYNLAIKYLGFRMRTEQEVENYLLGKDFDENTIQITLDKLKDYKFVNDAQYIKTYIKGKINEGQSKNKIKYYLIKKGLEEESVIAQLQSCYPHDLEIYHLEKQMEKATDKYNQLPYRDKVAKISQYFLQKGYQSEDIRTVSNKIISRETEFDQVFMDRLEKLGNKYIEKYKRKNLSDREVRQKTMEALYRKGYDVDVIKKYLSSVDLYD</sequence>
<evidence type="ECO:0000256" key="4">
    <source>
        <dbReference type="ARBA" id="ARBA00022490"/>
    </source>
</evidence>
<dbReference type="Proteomes" id="UP000253490">
    <property type="component" value="Unassembled WGS sequence"/>
</dbReference>
<dbReference type="AlphaFoldDB" id="A0A366ID58"/>
<dbReference type="InterPro" id="IPR053925">
    <property type="entry name" value="RecX_HTH_3rd"/>
</dbReference>
<dbReference type="EMBL" id="QNRX01000002">
    <property type="protein sequence ID" value="RBP68924.1"/>
    <property type="molecule type" value="Genomic_DNA"/>
</dbReference>
<keyword evidence="9" id="KW-1185">Reference proteome</keyword>
<evidence type="ECO:0000256" key="3">
    <source>
        <dbReference type="ARBA" id="ARBA00018111"/>
    </source>
</evidence>
<dbReference type="GO" id="GO:0005737">
    <property type="term" value="C:cytoplasm"/>
    <property type="evidence" value="ECO:0007669"/>
    <property type="project" value="UniProtKB-SubCell"/>
</dbReference>
<comment type="similarity">
    <text evidence="2 5">Belongs to the RecX family.</text>
</comment>
<proteinExistence type="inferred from homology"/>
<comment type="function">
    <text evidence="5">Modulates RecA activity.</text>
</comment>
<organism evidence="8 9">
    <name type="scientific">Alkalibaculum bacchi</name>
    <dbReference type="NCBI Taxonomy" id="645887"/>
    <lineage>
        <taxon>Bacteria</taxon>
        <taxon>Bacillati</taxon>
        <taxon>Bacillota</taxon>
        <taxon>Clostridia</taxon>
        <taxon>Eubacteriales</taxon>
        <taxon>Eubacteriaceae</taxon>
        <taxon>Alkalibaculum</taxon>
    </lineage>
</organism>
<gene>
    <name evidence="5" type="primary">recX</name>
    <name evidence="8" type="ORF">DES36_10265</name>
</gene>
<accession>A0A366ID58</accession>
<feature type="domain" description="RecX first three-helical" evidence="7">
    <location>
        <begin position="61"/>
        <end position="99"/>
    </location>
</feature>
<dbReference type="InterPro" id="IPR053926">
    <property type="entry name" value="RecX_HTH_1st"/>
</dbReference>
<name>A0A366ID58_9FIRM</name>
<dbReference type="InterPro" id="IPR036388">
    <property type="entry name" value="WH-like_DNA-bd_sf"/>
</dbReference>
<dbReference type="Pfam" id="PF21981">
    <property type="entry name" value="RecX_HTH3"/>
    <property type="match status" value="1"/>
</dbReference>
<dbReference type="Pfam" id="PF21982">
    <property type="entry name" value="RecX_HTH1"/>
    <property type="match status" value="1"/>
</dbReference>
<dbReference type="Gene3D" id="1.10.10.10">
    <property type="entry name" value="Winged helix-like DNA-binding domain superfamily/Winged helix DNA-binding domain"/>
    <property type="match status" value="3"/>
</dbReference>
<evidence type="ECO:0000259" key="7">
    <source>
        <dbReference type="Pfam" id="PF21982"/>
    </source>
</evidence>
<protein>
    <recommendedName>
        <fullName evidence="3 5">Regulatory protein RecX</fullName>
    </recommendedName>
</protein>
<evidence type="ECO:0000256" key="2">
    <source>
        <dbReference type="ARBA" id="ARBA00009695"/>
    </source>
</evidence>
<dbReference type="InterPro" id="IPR003783">
    <property type="entry name" value="Regulatory_RecX"/>
</dbReference>
<evidence type="ECO:0000313" key="8">
    <source>
        <dbReference type="EMBL" id="RBP68924.1"/>
    </source>
</evidence>
<evidence type="ECO:0000256" key="1">
    <source>
        <dbReference type="ARBA" id="ARBA00004496"/>
    </source>
</evidence>
<dbReference type="OrthoDB" id="5421057at2"/>
<comment type="caution">
    <text evidence="8">The sequence shown here is derived from an EMBL/GenBank/DDBJ whole genome shotgun (WGS) entry which is preliminary data.</text>
</comment>
<dbReference type="PANTHER" id="PTHR33602">
    <property type="entry name" value="REGULATORY PROTEIN RECX FAMILY PROTEIN"/>
    <property type="match status" value="1"/>
</dbReference>
<evidence type="ECO:0000259" key="6">
    <source>
        <dbReference type="Pfam" id="PF21981"/>
    </source>
</evidence>
<reference evidence="8 9" key="1">
    <citation type="submission" date="2018-06" db="EMBL/GenBank/DDBJ databases">
        <title>Genomic Encyclopedia of Type Strains, Phase IV (KMG-IV): sequencing the most valuable type-strain genomes for metagenomic binning, comparative biology and taxonomic classification.</title>
        <authorList>
            <person name="Goeker M."/>
        </authorList>
    </citation>
    <scope>NUCLEOTIDE SEQUENCE [LARGE SCALE GENOMIC DNA]</scope>
    <source>
        <strain evidence="8 9">DSM 22112</strain>
    </source>
</reference>
<dbReference type="PANTHER" id="PTHR33602:SF1">
    <property type="entry name" value="REGULATORY PROTEIN RECX FAMILY PROTEIN"/>
    <property type="match status" value="1"/>
</dbReference>
<evidence type="ECO:0000256" key="5">
    <source>
        <dbReference type="HAMAP-Rule" id="MF_01114"/>
    </source>
</evidence>
<comment type="subcellular location">
    <subcellularLocation>
        <location evidence="1 5">Cytoplasm</location>
    </subcellularLocation>
</comment>
<keyword evidence="4 5" id="KW-0963">Cytoplasm</keyword>
<dbReference type="HAMAP" id="MF_01114">
    <property type="entry name" value="RecX"/>
    <property type="match status" value="1"/>
</dbReference>
<evidence type="ECO:0000313" key="9">
    <source>
        <dbReference type="Proteomes" id="UP000253490"/>
    </source>
</evidence>
<dbReference type="RefSeq" id="WP_113919496.1">
    <property type="nucleotide sequence ID" value="NZ_QNRX01000002.1"/>
</dbReference>